<accession>A0AA49GPC9</accession>
<dbReference type="PANTHER" id="PTHR42723">
    <property type="entry name" value="CHLOROPHYLL SYNTHASE"/>
    <property type="match status" value="1"/>
</dbReference>
<evidence type="ECO:0000256" key="5">
    <source>
        <dbReference type="ARBA" id="ARBA00023136"/>
    </source>
</evidence>
<evidence type="ECO:0000256" key="2">
    <source>
        <dbReference type="ARBA" id="ARBA00022475"/>
    </source>
</evidence>
<feature type="transmembrane region" description="Helical" evidence="6">
    <location>
        <begin position="284"/>
        <end position="301"/>
    </location>
</feature>
<reference evidence="7" key="2">
    <citation type="journal article" date="2024" name="Antonie Van Leeuwenhoek">
        <title>Roseihalotalea indica gen. nov., sp. nov., a halophilic Bacteroidetes from mesopelagic Southwest Indian Ocean with higher carbohydrate metabolic potential.</title>
        <authorList>
            <person name="Chen B."/>
            <person name="Zhang M."/>
            <person name="Lin D."/>
            <person name="Ye J."/>
            <person name="Tang K."/>
        </authorList>
    </citation>
    <scope>NUCLEOTIDE SEQUENCE</scope>
    <source>
        <strain evidence="7">TK19036</strain>
    </source>
</reference>
<evidence type="ECO:0000256" key="6">
    <source>
        <dbReference type="SAM" id="Phobius"/>
    </source>
</evidence>
<dbReference type="InterPro" id="IPR000537">
    <property type="entry name" value="UbiA_prenyltransferase"/>
</dbReference>
<dbReference type="NCBIfam" id="NF035940">
    <property type="entry name" value="prenyl_rel_EboC"/>
    <property type="match status" value="1"/>
</dbReference>
<keyword evidence="3 6" id="KW-0812">Transmembrane</keyword>
<comment type="subcellular location">
    <subcellularLocation>
        <location evidence="1">Membrane</location>
        <topology evidence="1">Multi-pass membrane protein</topology>
    </subcellularLocation>
</comment>
<dbReference type="GO" id="GO:0016020">
    <property type="term" value="C:membrane"/>
    <property type="evidence" value="ECO:0007669"/>
    <property type="project" value="UniProtKB-SubCell"/>
</dbReference>
<keyword evidence="4 6" id="KW-1133">Transmembrane helix</keyword>
<dbReference type="InterPro" id="IPR044878">
    <property type="entry name" value="UbiA_sf"/>
</dbReference>
<feature type="transmembrane region" description="Helical" evidence="6">
    <location>
        <begin position="94"/>
        <end position="113"/>
    </location>
</feature>
<dbReference type="CDD" id="cd13964">
    <property type="entry name" value="PT_UbiA_1"/>
    <property type="match status" value="1"/>
</dbReference>
<dbReference type="EMBL" id="CP120682">
    <property type="protein sequence ID" value="WKN38512.1"/>
    <property type="molecule type" value="Genomic_DNA"/>
</dbReference>
<dbReference type="AlphaFoldDB" id="A0AA49GPC9"/>
<evidence type="ECO:0000256" key="3">
    <source>
        <dbReference type="ARBA" id="ARBA00022692"/>
    </source>
</evidence>
<proteinExistence type="predicted"/>
<feature type="transmembrane region" description="Helical" evidence="6">
    <location>
        <begin position="119"/>
        <end position="136"/>
    </location>
</feature>
<dbReference type="InterPro" id="IPR050475">
    <property type="entry name" value="Prenyltransferase_related"/>
</dbReference>
<dbReference type="PANTHER" id="PTHR42723:SF1">
    <property type="entry name" value="CHLOROPHYLL SYNTHASE, CHLOROPLASTIC"/>
    <property type="match status" value="1"/>
</dbReference>
<feature type="transmembrane region" description="Helical" evidence="6">
    <location>
        <begin position="199"/>
        <end position="220"/>
    </location>
</feature>
<feature type="transmembrane region" description="Helical" evidence="6">
    <location>
        <begin position="226"/>
        <end position="247"/>
    </location>
</feature>
<keyword evidence="5 6" id="KW-0472">Membrane</keyword>
<feature type="transmembrane region" description="Helical" evidence="6">
    <location>
        <begin position="259"/>
        <end position="278"/>
    </location>
</feature>
<dbReference type="Pfam" id="PF01040">
    <property type="entry name" value="UbiA"/>
    <property type="match status" value="1"/>
</dbReference>
<sequence>MSKLFAYLQLMRPANIVTAIADIMAGAAATGVFTLALYTNNNDWNSDYLTYLFWLIGATIGLYGGGVVFNDVFDAELDRKERPERAIPRGDVSVTEAGILGGVLLGGGILMALQVSRMSAIIALAVALCALLYDAWGKHQLIFGPLNMGLCRGGNLLLGMSLIPETISTYWYLSIIPVVYIAAITMISRGEVHGGNRSALWGGAVLYGLVITSIVLLISFSSEINWIAFLFLVLFASQIFPPLMKAIHYLKPQLVGKAVKAGVISLIILDATLAAVFASWEYGLLVLLLLPLSFGLARFFAVT</sequence>
<dbReference type="GO" id="GO:0016765">
    <property type="term" value="F:transferase activity, transferring alkyl or aryl (other than methyl) groups"/>
    <property type="evidence" value="ECO:0007669"/>
    <property type="project" value="InterPro"/>
</dbReference>
<evidence type="ECO:0000256" key="4">
    <source>
        <dbReference type="ARBA" id="ARBA00022989"/>
    </source>
</evidence>
<evidence type="ECO:0000313" key="7">
    <source>
        <dbReference type="EMBL" id="WKN38512.1"/>
    </source>
</evidence>
<dbReference type="Gene3D" id="1.10.357.140">
    <property type="entry name" value="UbiA prenyltransferase"/>
    <property type="match status" value="1"/>
</dbReference>
<name>A0AA49GPC9_9BACT</name>
<keyword evidence="2" id="KW-1003">Cell membrane</keyword>
<evidence type="ECO:0000256" key="1">
    <source>
        <dbReference type="ARBA" id="ARBA00004141"/>
    </source>
</evidence>
<organism evidence="7">
    <name type="scientific">Roseihalotalea indica</name>
    <dbReference type="NCBI Taxonomy" id="2867963"/>
    <lineage>
        <taxon>Bacteria</taxon>
        <taxon>Pseudomonadati</taxon>
        <taxon>Bacteroidota</taxon>
        <taxon>Cytophagia</taxon>
        <taxon>Cytophagales</taxon>
        <taxon>Catalimonadaceae</taxon>
        <taxon>Roseihalotalea</taxon>
    </lineage>
</organism>
<feature type="transmembrane region" description="Helical" evidence="6">
    <location>
        <begin position="169"/>
        <end position="187"/>
    </location>
</feature>
<reference evidence="7" key="1">
    <citation type="journal article" date="2023" name="Comput. Struct. Biotechnol. J.">
        <title>Discovery of a novel marine Bacteroidetes with a rich repertoire of carbohydrate-active enzymes.</title>
        <authorList>
            <person name="Chen B."/>
            <person name="Liu G."/>
            <person name="Chen Q."/>
            <person name="Wang H."/>
            <person name="Liu L."/>
            <person name="Tang K."/>
        </authorList>
    </citation>
    <scope>NUCLEOTIDE SEQUENCE</scope>
    <source>
        <strain evidence="7">TK19036</strain>
    </source>
</reference>
<feature type="transmembrane region" description="Helical" evidence="6">
    <location>
        <begin position="16"/>
        <end position="39"/>
    </location>
</feature>
<feature type="transmembrane region" description="Helical" evidence="6">
    <location>
        <begin position="51"/>
        <end position="73"/>
    </location>
</feature>
<gene>
    <name evidence="7" type="primary">eboC</name>
    <name evidence="7" type="ORF">K4G66_07325</name>
</gene>
<protein>
    <submittedName>
        <fullName evidence="7">UbiA-like protein EboC</fullName>
    </submittedName>
</protein>